<dbReference type="InterPro" id="IPR021326">
    <property type="entry name" value="DUF2931"/>
</dbReference>
<comment type="caution">
    <text evidence="2">The sequence shown here is derived from an EMBL/GenBank/DDBJ whole genome shotgun (WGS) entry which is preliminary data.</text>
</comment>
<organism evidence="2 3">
    <name type="scientific">Pseudomonas fluorescens</name>
    <dbReference type="NCBI Taxonomy" id="294"/>
    <lineage>
        <taxon>Bacteria</taxon>
        <taxon>Pseudomonadati</taxon>
        <taxon>Pseudomonadota</taxon>
        <taxon>Gammaproteobacteria</taxon>
        <taxon>Pseudomonadales</taxon>
        <taxon>Pseudomonadaceae</taxon>
        <taxon>Pseudomonas</taxon>
    </lineage>
</organism>
<evidence type="ECO:0008006" key="4">
    <source>
        <dbReference type="Google" id="ProtNLM"/>
    </source>
</evidence>
<name>A0A423P664_PSEFL</name>
<dbReference type="EMBL" id="MOBZ01000009">
    <property type="protein sequence ID" value="ROO09756.1"/>
    <property type="molecule type" value="Genomic_DNA"/>
</dbReference>
<dbReference type="Proteomes" id="UP000283619">
    <property type="component" value="Unassembled WGS sequence"/>
</dbReference>
<protein>
    <recommendedName>
        <fullName evidence="4">DUF2931 family protein</fullName>
    </recommendedName>
</protein>
<evidence type="ECO:0000313" key="2">
    <source>
        <dbReference type="EMBL" id="ROO09756.1"/>
    </source>
</evidence>
<proteinExistence type="predicted"/>
<feature type="region of interest" description="Disordered" evidence="1">
    <location>
        <begin position="68"/>
        <end position="91"/>
    </location>
</feature>
<accession>A0A423P664</accession>
<dbReference type="Pfam" id="PF11153">
    <property type="entry name" value="DUF2931"/>
    <property type="match status" value="1"/>
</dbReference>
<gene>
    <name evidence="2" type="ORF">BK673_12680</name>
</gene>
<evidence type="ECO:0000313" key="3">
    <source>
        <dbReference type="Proteomes" id="UP000283619"/>
    </source>
</evidence>
<evidence type="ECO:0000256" key="1">
    <source>
        <dbReference type="SAM" id="MobiDB-lite"/>
    </source>
</evidence>
<reference evidence="2 3" key="1">
    <citation type="submission" date="2016-10" db="EMBL/GenBank/DDBJ databases">
        <title>Comparative genome analysis of multiple Pseudomonas spp. focuses on biocontrol and plant growth promoting traits.</title>
        <authorList>
            <person name="Tao X.-Y."/>
            <person name="Taylor C.G."/>
        </authorList>
    </citation>
    <scope>NUCLEOTIDE SEQUENCE [LARGE SCALE GENOMIC DNA]</scope>
    <source>
        <strain evidence="2 3">36G2</strain>
    </source>
</reference>
<sequence length="226" mass="24972">MGAGNRHPVKQLITVFVALLITGCQSTDPLSTKNDPRSPWWELAFTEPNYMKVWVEDTAVQDIKGETFLRTGGGSASGGQPEDGTDSARGWHGVGSTGKAVVGADLPQRIYVRWQSIAEPQTYKVWIDIPEEARQLMLESVNQRCAKTPEQEGRYNASIYLGLAPGGVVQVWVRDSCHHPVKVARAQAKIEPLGPSQGKNQGRYAYPVSEKSKRYIEKFGIPYGSW</sequence>
<dbReference type="AlphaFoldDB" id="A0A423P664"/>
<dbReference type="PROSITE" id="PS51257">
    <property type="entry name" value="PROKAR_LIPOPROTEIN"/>
    <property type="match status" value="1"/>
</dbReference>